<keyword evidence="2" id="KW-1133">Transmembrane helix</keyword>
<dbReference type="AlphaFoldDB" id="A0AAD4BQG1"/>
<comment type="caution">
    <text evidence="3">The sequence shown here is derived from an EMBL/GenBank/DDBJ whole genome shotgun (WGS) entry which is preliminary data.</text>
</comment>
<feature type="transmembrane region" description="Helical" evidence="2">
    <location>
        <begin position="52"/>
        <end position="73"/>
    </location>
</feature>
<gene>
    <name evidence="3" type="ORF">L210DRAFT_3761914</name>
</gene>
<sequence length="138" mass="15310">MHALPSPHTHSLTPTPLVLGAPYPPYDTLALTTSLSPPRRLTLTTHVRARQAAATSVVLVTWFVLYFSHCLLFPHTIRLRPFVHTTTVPLTHSYALPPPRSHRNDDNDDDAAVSSPPPWPRPHIDDDDDMVAPPVPPK</sequence>
<proteinExistence type="predicted"/>
<evidence type="ECO:0000313" key="3">
    <source>
        <dbReference type="EMBL" id="KAF8437072.1"/>
    </source>
</evidence>
<protein>
    <submittedName>
        <fullName evidence="3">Uncharacterized protein</fullName>
    </submittedName>
</protein>
<evidence type="ECO:0000256" key="1">
    <source>
        <dbReference type="SAM" id="MobiDB-lite"/>
    </source>
</evidence>
<dbReference type="Proteomes" id="UP001194468">
    <property type="component" value="Unassembled WGS sequence"/>
</dbReference>
<evidence type="ECO:0000313" key="4">
    <source>
        <dbReference type="Proteomes" id="UP001194468"/>
    </source>
</evidence>
<organism evidence="3 4">
    <name type="scientific">Boletus edulis BED1</name>
    <dbReference type="NCBI Taxonomy" id="1328754"/>
    <lineage>
        <taxon>Eukaryota</taxon>
        <taxon>Fungi</taxon>
        <taxon>Dikarya</taxon>
        <taxon>Basidiomycota</taxon>
        <taxon>Agaricomycotina</taxon>
        <taxon>Agaricomycetes</taxon>
        <taxon>Agaricomycetidae</taxon>
        <taxon>Boletales</taxon>
        <taxon>Boletineae</taxon>
        <taxon>Boletaceae</taxon>
        <taxon>Boletoideae</taxon>
        <taxon>Boletus</taxon>
    </lineage>
</organism>
<accession>A0AAD4BQG1</accession>
<dbReference type="EMBL" id="WHUW01000019">
    <property type="protein sequence ID" value="KAF8437072.1"/>
    <property type="molecule type" value="Genomic_DNA"/>
</dbReference>
<keyword evidence="2" id="KW-0812">Transmembrane</keyword>
<keyword evidence="4" id="KW-1185">Reference proteome</keyword>
<reference evidence="3" key="2">
    <citation type="journal article" date="2020" name="Nat. Commun.">
        <title>Large-scale genome sequencing of mycorrhizal fungi provides insights into the early evolution of symbiotic traits.</title>
        <authorList>
            <person name="Miyauchi S."/>
            <person name="Kiss E."/>
            <person name="Kuo A."/>
            <person name="Drula E."/>
            <person name="Kohler A."/>
            <person name="Sanchez-Garcia M."/>
            <person name="Morin E."/>
            <person name="Andreopoulos B."/>
            <person name="Barry K.W."/>
            <person name="Bonito G."/>
            <person name="Buee M."/>
            <person name="Carver A."/>
            <person name="Chen C."/>
            <person name="Cichocki N."/>
            <person name="Clum A."/>
            <person name="Culley D."/>
            <person name="Crous P.W."/>
            <person name="Fauchery L."/>
            <person name="Girlanda M."/>
            <person name="Hayes R.D."/>
            <person name="Keri Z."/>
            <person name="LaButti K."/>
            <person name="Lipzen A."/>
            <person name="Lombard V."/>
            <person name="Magnuson J."/>
            <person name="Maillard F."/>
            <person name="Murat C."/>
            <person name="Nolan M."/>
            <person name="Ohm R.A."/>
            <person name="Pangilinan J."/>
            <person name="Pereira M.F."/>
            <person name="Perotto S."/>
            <person name="Peter M."/>
            <person name="Pfister S."/>
            <person name="Riley R."/>
            <person name="Sitrit Y."/>
            <person name="Stielow J.B."/>
            <person name="Szollosi G."/>
            <person name="Zifcakova L."/>
            <person name="Stursova M."/>
            <person name="Spatafora J.W."/>
            <person name="Tedersoo L."/>
            <person name="Vaario L.M."/>
            <person name="Yamada A."/>
            <person name="Yan M."/>
            <person name="Wang P."/>
            <person name="Xu J."/>
            <person name="Bruns T."/>
            <person name="Baldrian P."/>
            <person name="Vilgalys R."/>
            <person name="Dunand C."/>
            <person name="Henrissat B."/>
            <person name="Grigoriev I.V."/>
            <person name="Hibbett D."/>
            <person name="Nagy L.G."/>
            <person name="Martin F.M."/>
        </authorList>
    </citation>
    <scope>NUCLEOTIDE SEQUENCE</scope>
    <source>
        <strain evidence="3">BED1</strain>
    </source>
</reference>
<feature type="region of interest" description="Disordered" evidence="1">
    <location>
        <begin position="93"/>
        <end position="138"/>
    </location>
</feature>
<name>A0AAD4BQG1_BOLED</name>
<evidence type="ECO:0000256" key="2">
    <source>
        <dbReference type="SAM" id="Phobius"/>
    </source>
</evidence>
<keyword evidence="2" id="KW-0472">Membrane</keyword>
<reference evidence="3" key="1">
    <citation type="submission" date="2019-10" db="EMBL/GenBank/DDBJ databases">
        <authorList>
            <consortium name="DOE Joint Genome Institute"/>
            <person name="Kuo A."/>
            <person name="Miyauchi S."/>
            <person name="Kiss E."/>
            <person name="Drula E."/>
            <person name="Kohler A."/>
            <person name="Sanchez-Garcia M."/>
            <person name="Andreopoulos B."/>
            <person name="Barry K.W."/>
            <person name="Bonito G."/>
            <person name="Buee M."/>
            <person name="Carver A."/>
            <person name="Chen C."/>
            <person name="Cichocki N."/>
            <person name="Clum A."/>
            <person name="Culley D."/>
            <person name="Crous P.W."/>
            <person name="Fauchery L."/>
            <person name="Girlanda M."/>
            <person name="Hayes R."/>
            <person name="Keri Z."/>
            <person name="LaButti K."/>
            <person name="Lipzen A."/>
            <person name="Lombard V."/>
            <person name="Magnuson J."/>
            <person name="Maillard F."/>
            <person name="Morin E."/>
            <person name="Murat C."/>
            <person name="Nolan M."/>
            <person name="Ohm R."/>
            <person name="Pangilinan J."/>
            <person name="Pereira M."/>
            <person name="Perotto S."/>
            <person name="Peter M."/>
            <person name="Riley R."/>
            <person name="Sitrit Y."/>
            <person name="Stielow B."/>
            <person name="Szollosi G."/>
            <person name="Zifcakova L."/>
            <person name="Stursova M."/>
            <person name="Spatafora J.W."/>
            <person name="Tedersoo L."/>
            <person name="Vaario L.-M."/>
            <person name="Yamada A."/>
            <person name="Yan M."/>
            <person name="Wang P."/>
            <person name="Xu J."/>
            <person name="Bruns T."/>
            <person name="Baldrian P."/>
            <person name="Vilgalys R."/>
            <person name="Henrissat B."/>
            <person name="Grigoriev I.V."/>
            <person name="Hibbett D."/>
            <person name="Nagy L.G."/>
            <person name="Martin F.M."/>
        </authorList>
    </citation>
    <scope>NUCLEOTIDE SEQUENCE</scope>
    <source>
        <strain evidence="3">BED1</strain>
    </source>
</reference>